<dbReference type="Gene3D" id="1.10.287.950">
    <property type="entry name" value="Methyl-accepting chemotaxis protein"/>
    <property type="match status" value="1"/>
</dbReference>
<dbReference type="Proteomes" id="UP000577697">
    <property type="component" value="Unassembled WGS sequence"/>
</dbReference>
<dbReference type="AlphaFoldDB" id="A0AAC9AT53"/>
<evidence type="ECO:0000256" key="2">
    <source>
        <dbReference type="ARBA" id="ARBA00022500"/>
    </source>
</evidence>
<dbReference type="InterPro" id="IPR051310">
    <property type="entry name" value="MCP_chemotaxis"/>
</dbReference>
<dbReference type="InterPro" id="IPR039379">
    <property type="entry name" value="Protoglobin_sensor_dom"/>
</dbReference>
<name>A0AAC9AT53_AMIAI</name>
<accession>A0AAC9AT53</accession>
<dbReference type="Pfam" id="PF00015">
    <property type="entry name" value="MCPsignal"/>
    <property type="match status" value="1"/>
</dbReference>
<dbReference type="InterPro" id="IPR044398">
    <property type="entry name" value="Globin-sensor_dom"/>
</dbReference>
<reference evidence="7 9" key="1">
    <citation type="submission" date="2016-03" db="EMBL/GenBank/DDBJ databases">
        <title>Complete genome of Aminobacter aminovorans KCTC 2477.</title>
        <authorList>
            <person name="Kim K.M."/>
        </authorList>
    </citation>
    <scope>NUCLEOTIDE SEQUENCE [LARGE SCALE GENOMIC DNA]</scope>
    <source>
        <strain evidence="7 9">KCTC 2477</strain>
    </source>
</reference>
<proteinExistence type="inferred from homology"/>
<sequence length="532" mass="56541">MSDHSATADAAITRRLAFVRFDGEARAALNAVRPAIEAALPKVMDSFYGHIACYEEARRFFGLGDGSKERMQAAGGRQMKHWSAIAAADFGDDYAQSAQRIGRIHADIGLEPRWYVGGYTLIIDELVSVILEQSWPKALGIQAPGLAKAKEAMSALLKASLFDMELVISTYLETAEQRRLSAEAARDAAEREQRTALVSLAEAIDQLAKGRLNHRIDGLDAPNYAQIRDDFNRAMELLEEAVGRIHGNAGAIRDGSAQLVQAADDLARRTEHQAASLEETAAALVEISEATAQTTTGATRADSVAQDARLSAQSSSQAMRDMIVAMGEIDSSARQIGQIVSVIDEIAFQTNLLALNAGVEAARAGDAGKGFAVVAAEVRGLALRSAEAAREIKSLIASSGERVAAGVRLVGQTGEVLEVLTGKVAEISVLVADIANSAKEQSVGLSGINNAVNQLDQVTQQNAAMVEESTAASHALAEEASALATSVAHFEIGARTPLRVHAEKHVRRPQPSLRVVKPAKPVPTAQEGWAEF</sequence>
<evidence type="ECO:0000313" key="7">
    <source>
        <dbReference type="EMBL" id="AMS43847.1"/>
    </source>
</evidence>
<dbReference type="GO" id="GO:0016020">
    <property type="term" value="C:membrane"/>
    <property type="evidence" value="ECO:0007669"/>
    <property type="project" value="UniProtKB-SubCell"/>
</dbReference>
<gene>
    <name evidence="7" type="ORF">AA2016_4938</name>
    <name evidence="8" type="ORF">FHS67_003657</name>
</gene>
<dbReference type="InterPro" id="IPR004089">
    <property type="entry name" value="MCPsignal_dom"/>
</dbReference>
<evidence type="ECO:0000256" key="1">
    <source>
        <dbReference type="ARBA" id="ARBA00004370"/>
    </source>
</evidence>
<comment type="subcellular location">
    <subcellularLocation>
        <location evidence="1">Membrane</location>
    </subcellularLocation>
</comment>
<dbReference type="InterPro" id="IPR012292">
    <property type="entry name" value="Globin/Proto"/>
</dbReference>
<dbReference type="InterPro" id="IPR003660">
    <property type="entry name" value="HAMP_dom"/>
</dbReference>
<evidence type="ECO:0000259" key="5">
    <source>
        <dbReference type="PROSITE" id="PS50111"/>
    </source>
</evidence>
<dbReference type="PANTHER" id="PTHR43531">
    <property type="entry name" value="PROTEIN ICFG"/>
    <property type="match status" value="1"/>
</dbReference>
<dbReference type="GO" id="GO:0007165">
    <property type="term" value="P:signal transduction"/>
    <property type="evidence" value="ECO:0007669"/>
    <property type="project" value="UniProtKB-KW"/>
</dbReference>
<dbReference type="PROSITE" id="PS50111">
    <property type="entry name" value="CHEMOTAXIS_TRANSDUC_2"/>
    <property type="match status" value="1"/>
</dbReference>
<dbReference type="Proteomes" id="UP000075755">
    <property type="component" value="Chromosome"/>
</dbReference>
<dbReference type="GO" id="GO:0006935">
    <property type="term" value="P:chemotaxis"/>
    <property type="evidence" value="ECO:0007669"/>
    <property type="project" value="UniProtKB-KW"/>
</dbReference>
<dbReference type="CDD" id="cd11386">
    <property type="entry name" value="MCP_signal"/>
    <property type="match status" value="1"/>
</dbReference>
<dbReference type="EMBL" id="CP015005">
    <property type="protein sequence ID" value="AMS43847.1"/>
    <property type="molecule type" value="Genomic_DNA"/>
</dbReference>
<dbReference type="GO" id="GO:0020037">
    <property type="term" value="F:heme binding"/>
    <property type="evidence" value="ECO:0007669"/>
    <property type="project" value="InterPro"/>
</dbReference>
<reference evidence="8 10" key="2">
    <citation type="submission" date="2020-08" db="EMBL/GenBank/DDBJ databases">
        <title>Genomic Encyclopedia of Type Strains, Phase IV (KMG-IV): sequencing the most valuable type-strain genomes for metagenomic binning, comparative biology and taxonomic classification.</title>
        <authorList>
            <person name="Goeker M."/>
        </authorList>
    </citation>
    <scope>NUCLEOTIDE SEQUENCE [LARGE SCALE GENOMIC DNA]</scope>
    <source>
        <strain evidence="8 10">DSM 10368</strain>
    </source>
</reference>
<dbReference type="SUPFAM" id="SSF46458">
    <property type="entry name" value="Globin-like"/>
    <property type="match status" value="1"/>
</dbReference>
<dbReference type="PROSITE" id="PS50885">
    <property type="entry name" value="HAMP"/>
    <property type="match status" value="1"/>
</dbReference>
<dbReference type="InterPro" id="IPR004090">
    <property type="entry name" value="Chemotax_Me-accpt_rcpt"/>
</dbReference>
<dbReference type="KEGG" id="aak:AA2016_4938"/>
<dbReference type="Gene3D" id="1.10.490.10">
    <property type="entry name" value="Globins"/>
    <property type="match status" value="1"/>
</dbReference>
<evidence type="ECO:0000259" key="6">
    <source>
        <dbReference type="PROSITE" id="PS50885"/>
    </source>
</evidence>
<dbReference type="InterPro" id="IPR009050">
    <property type="entry name" value="Globin-like_sf"/>
</dbReference>
<comment type="similarity">
    <text evidence="3">Belongs to the methyl-accepting chemotaxis (MCP) protein family.</text>
</comment>
<feature type="domain" description="Methyl-accepting transducer" evidence="5">
    <location>
        <begin position="248"/>
        <end position="477"/>
    </location>
</feature>
<evidence type="ECO:0000256" key="3">
    <source>
        <dbReference type="ARBA" id="ARBA00029447"/>
    </source>
</evidence>
<evidence type="ECO:0000256" key="4">
    <source>
        <dbReference type="PROSITE-ProRule" id="PRU00284"/>
    </source>
</evidence>
<keyword evidence="4" id="KW-0807">Transducer</keyword>
<dbReference type="EMBL" id="JACICB010000013">
    <property type="protein sequence ID" value="MBB3707326.1"/>
    <property type="molecule type" value="Genomic_DNA"/>
</dbReference>
<dbReference type="FunFam" id="1.10.287.950:FF:000001">
    <property type="entry name" value="Methyl-accepting chemotaxis sensory transducer"/>
    <property type="match status" value="1"/>
</dbReference>
<dbReference type="Pfam" id="PF11563">
    <property type="entry name" value="Protoglobin"/>
    <property type="match status" value="1"/>
</dbReference>
<evidence type="ECO:0000313" key="8">
    <source>
        <dbReference type="EMBL" id="MBB3707326.1"/>
    </source>
</evidence>
<dbReference type="SMART" id="SM00283">
    <property type="entry name" value="MA"/>
    <property type="match status" value="1"/>
</dbReference>
<keyword evidence="2" id="KW-0145">Chemotaxis</keyword>
<organism evidence="7 9">
    <name type="scientific">Aminobacter aminovorans</name>
    <name type="common">Chelatobacter heintzii</name>
    <dbReference type="NCBI Taxonomy" id="83263"/>
    <lineage>
        <taxon>Bacteria</taxon>
        <taxon>Pseudomonadati</taxon>
        <taxon>Pseudomonadota</taxon>
        <taxon>Alphaproteobacteria</taxon>
        <taxon>Hyphomicrobiales</taxon>
        <taxon>Phyllobacteriaceae</taxon>
        <taxon>Aminobacter</taxon>
    </lineage>
</organism>
<dbReference type="PANTHER" id="PTHR43531:SF11">
    <property type="entry name" value="METHYL-ACCEPTING CHEMOTAXIS PROTEIN 3"/>
    <property type="match status" value="1"/>
</dbReference>
<dbReference type="GO" id="GO:0004888">
    <property type="term" value="F:transmembrane signaling receptor activity"/>
    <property type="evidence" value="ECO:0007669"/>
    <property type="project" value="InterPro"/>
</dbReference>
<evidence type="ECO:0000313" key="9">
    <source>
        <dbReference type="Proteomes" id="UP000075755"/>
    </source>
</evidence>
<dbReference type="RefSeq" id="WP_067964759.1">
    <property type="nucleotide sequence ID" value="NZ_CP015005.1"/>
</dbReference>
<feature type="domain" description="HAMP" evidence="6">
    <location>
        <begin position="191"/>
        <end position="243"/>
    </location>
</feature>
<dbReference type="CDD" id="cd01068">
    <property type="entry name" value="globin_sensor"/>
    <property type="match status" value="1"/>
</dbReference>
<dbReference type="PRINTS" id="PR00260">
    <property type="entry name" value="CHEMTRNSDUCR"/>
</dbReference>
<dbReference type="GO" id="GO:0019825">
    <property type="term" value="F:oxygen binding"/>
    <property type="evidence" value="ECO:0007669"/>
    <property type="project" value="InterPro"/>
</dbReference>
<keyword evidence="10" id="KW-1185">Reference proteome</keyword>
<dbReference type="SUPFAM" id="SSF58104">
    <property type="entry name" value="Methyl-accepting chemotaxis protein (MCP) signaling domain"/>
    <property type="match status" value="1"/>
</dbReference>
<evidence type="ECO:0000313" key="10">
    <source>
        <dbReference type="Proteomes" id="UP000577697"/>
    </source>
</evidence>
<protein>
    <submittedName>
        <fullName evidence="8">Methyl-accepting chemotaxis protein</fullName>
    </submittedName>
</protein>